<accession>A0A2P7AWW3</accession>
<dbReference type="RefSeq" id="WP_106717145.1">
    <property type="nucleotide sequence ID" value="NZ_JACHXT010000004.1"/>
</dbReference>
<evidence type="ECO:0000313" key="3">
    <source>
        <dbReference type="Proteomes" id="UP000241158"/>
    </source>
</evidence>
<gene>
    <name evidence="2" type="ORF">CU100_14120</name>
</gene>
<dbReference type="AlphaFoldDB" id="A0A2P7AWW3"/>
<dbReference type="Proteomes" id="UP000241158">
    <property type="component" value="Unassembled WGS sequence"/>
</dbReference>
<organism evidence="2 3">
    <name type="scientific">Phyllobacterium endophyticum</name>
    <dbReference type="NCBI Taxonomy" id="1149773"/>
    <lineage>
        <taxon>Bacteria</taxon>
        <taxon>Pseudomonadati</taxon>
        <taxon>Pseudomonadota</taxon>
        <taxon>Alphaproteobacteria</taxon>
        <taxon>Hyphomicrobiales</taxon>
        <taxon>Phyllobacteriaceae</taxon>
        <taxon>Phyllobacterium</taxon>
    </lineage>
</organism>
<protein>
    <recommendedName>
        <fullName evidence="4">Lipoprotein</fullName>
    </recommendedName>
</protein>
<feature type="chain" id="PRO_5015178402" description="Lipoprotein" evidence="1">
    <location>
        <begin position="23"/>
        <end position="123"/>
    </location>
</feature>
<name>A0A2P7AWW3_9HYPH</name>
<keyword evidence="1" id="KW-0732">Signal</keyword>
<dbReference type="EMBL" id="PGGN01000002">
    <property type="protein sequence ID" value="PSH58692.1"/>
    <property type="molecule type" value="Genomic_DNA"/>
</dbReference>
<evidence type="ECO:0008006" key="4">
    <source>
        <dbReference type="Google" id="ProtNLM"/>
    </source>
</evidence>
<proteinExistence type="predicted"/>
<comment type="caution">
    <text evidence="2">The sequence shown here is derived from an EMBL/GenBank/DDBJ whole genome shotgun (WGS) entry which is preliminary data.</text>
</comment>
<feature type="signal peptide" evidence="1">
    <location>
        <begin position="1"/>
        <end position="22"/>
    </location>
</feature>
<sequence>MRTSVIYIVFLAGLLPACTATGSHRSNESSVVANARTLVIVSYQCQDALGREPHYSAIESSETILKSLGNSPEEADRTVRGWLKAVIESPKQPADFDAKTCKDKLLTQAEKVRVGYESLRRPT</sequence>
<evidence type="ECO:0000313" key="2">
    <source>
        <dbReference type="EMBL" id="PSH58692.1"/>
    </source>
</evidence>
<evidence type="ECO:0000256" key="1">
    <source>
        <dbReference type="SAM" id="SignalP"/>
    </source>
</evidence>
<dbReference type="OrthoDB" id="8116898at2"/>
<reference evidence="3" key="1">
    <citation type="submission" date="2017-11" db="EMBL/GenBank/DDBJ databases">
        <authorList>
            <person name="Kuznetsova I."/>
            <person name="Sazanova A."/>
            <person name="Chirak E."/>
            <person name="Safronova V."/>
            <person name="Willems A."/>
        </authorList>
    </citation>
    <scope>NUCLEOTIDE SEQUENCE [LARGE SCALE GENOMIC DNA]</scope>
    <source>
        <strain evidence="3">PEPV15</strain>
    </source>
</reference>
<keyword evidence="3" id="KW-1185">Reference proteome</keyword>